<dbReference type="UniPathway" id="UPA00143"/>
<feature type="compositionally biased region" description="Low complexity" evidence="8">
    <location>
        <begin position="2513"/>
        <end position="2522"/>
    </location>
</feature>
<evidence type="ECO:0000313" key="11">
    <source>
        <dbReference type="EMBL" id="GAX28293.1"/>
    </source>
</evidence>
<feature type="compositionally biased region" description="Acidic residues" evidence="8">
    <location>
        <begin position="2426"/>
        <end position="2449"/>
    </location>
</feature>
<evidence type="ECO:0000256" key="4">
    <source>
        <dbReference type="ARBA" id="ARBA00022679"/>
    </source>
</evidence>
<feature type="region of interest" description="Disordered" evidence="8">
    <location>
        <begin position="2045"/>
        <end position="2089"/>
    </location>
</feature>
<dbReference type="InterPro" id="IPR010314">
    <property type="entry name" value="E3_Ub_ligase_DUF913"/>
</dbReference>
<dbReference type="EMBL" id="BDSP01000271">
    <property type="protein sequence ID" value="GAX28293.1"/>
    <property type="molecule type" value="Genomic_DNA"/>
</dbReference>
<dbReference type="InterPro" id="IPR000569">
    <property type="entry name" value="HECT_dom"/>
</dbReference>
<feature type="region of interest" description="Disordered" evidence="8">
    <location>
        <begin position="2426"/>
        <end position="2537"/>
    </location>
</feature>
<dbReference type="Pfam" id="PF14377">
    <property type="entry name" value="UBM"/>
    <property type="match status" value="3"/>
</dbReference>
<dbReference type="Pfam" id="PF06025">
    <property type="entry name" value="DUF913"/>
    <property type="match status" value="2"/>
</dbReference>
<dbReference type="OrthoDB" id="8068875at2759"/>
<dbReference type="PROSITE" id="PS50237">
    <property type="entry name" value="HECT"/>
    <property type="match status" value="1"/>
</dbReference>
<dbReference type="Gene3D" id="3.30.2160.10">
    <property type="entry name" value="Hect, E3 ligase catalytic domain"/>
    <property type="match status" value="1"/>
</dbReference>
<evidence type="ECO:0000256" key="8">
    <source>
        <dbReference type="SAM" id="MobiDB-lite"/>
    </source>
</evidence>
<dbReference type="SUPFAM" id="SSF46934">
    <property type="entry name" value="UBA-like"/>
    <property type="match status" value="1"/>
</dbReference>
<comment type="pathway">
    <text evidence="2">Protein modification; protein ubiquitination.</text>
</comment>
<dbReference type="GO" id="GO:0000209">
    <property type="term" value="P:protein polyubiquitination"/>
    <property type="evidence" value="ECO:0007669"/>
    <property type="project" value="TreeGrafter"/>
</dbReference>
<evidence type="ECO:0000256" key="5">
    <source>
        <dbReference type="ARBA" id="ARBA00022786"/>
    </source>
</evidence>
<name>A0A1Z5KPP7_FISSO</name>
<dbReference type="PANTHER" id="PTHR11254:SF67">
    <property type="entry name" value="E3 UBIQUITIN-PROTEIN LIGASE HUWE1"/>
    <property type="match status" value="1"/>
</dbReference>
<proteinExistence type="inferred from homology"/>
<evidence type="ECO:0000256" key="3">
    <source>
        <dbReference type="ARBA" id="ARBA00012485"/>
    </source>
</evidence>
<feature type="compositionally biased region" description="Basic and acidic residues" evidence="8">
    <location>
        <begin position="1826"/>
        <end position="1841"/>
    </location>
</feature>
<keyword evidence="12" id="KW-1185">Reference proteome</keyword>
<feature type="region of interest" description="Disordered" evidence="8">
    <location>
        <begin position="2845"/>
        <end position="2887"/>
    </location>
</feature>
<dbReference type="PANTHER" id="PTHR11254">
    <property type="entry name" value="HECT DOMAIN UBIQUITIN-PROTEIN LIGASE"/>
    <property type="match status" value="1"/>
</dbReference>
<dbReference type="InterPro" id="IPR025527">
    <property type="entry name" value="HUWE1/Rev1_UBM"/>
</dbReference>
<dbReference type="SUPFAM" id="SSF48371">
    <property type="entry name" value="ARM repeat"/>
    <property type="match status" value="1"/>
</dbReference>
<dbReference type="InterPro" id="IPR050409">
    <property type="entry name" value="E3_ubiq-protein_ligase"/>
</dbReference>
<comment type="similarity">
    <text evidence="6">Belongs to the UPL family. TOM1/PTR1 subfamily.</text>
</comment>
<keyword evidence="5 7" id="KW-0833">Ubl conjugation pathway</keyword>
<dbReference type="Gene3D" id="6.10.250.1630">
    <property type="match status" value="1"/>
</dbReference>
<dbReference type="GO" id="GO:0061630">
    <property type="term" value="F:ubiquitin protein ligase activity"/>
    <property type="evidence" value="ECO:0007669"/>
    <property type="project" value="UniProtKB-EC"/>
</dbReference>
<feature type="compositionally biased region" description="Basic and acidic residues" evidence="8">
    <location>
        <begin position="2077"/>
        <end position="2089"/>
    </location>
</feature>
<dbReference type="GO" id="GO:0006511">
    <property type="term" value="P:ubiquitin-dependent protein catabolic process"/>
    <property type="evidence" value="ECO:0007669"/>
    <property type="project" value="TreeGrafter"/>
</dbReference>
<dbReference type="Gene3D" id="3.90.1750.10">
    <property type="entry name" value="Hect, E3 ligase catalytic domains"/>
    <property type="match status" value="1"/>
</dbReference>
<dbReference type="GO" id="GO:0005737">
    <property type="term" value="C:cytoplasm"/>
    <property type="evidence" value="ECO:0007669"/>
    <property type="project" value="TreeGrafter"/>
</dbReference>
<evidence type="ECO:0000259" key="9">
    <source>
        <dbReference type="PROSITE" id="PS50030"/>
    </source>
</evidence>
<keyword evidence="11" id="KW-0012">Acyltransferase</keyword>
<dbReference type="InterPro" id="IPR016024">
    <property type="entry name" value="ARM-type_fold"/>
</dbReference>
<dbReference type="CDD" id="cd00078">
    <property type="entry name" value="HECTc"/>
    <property type="match status" value="1"/>
</dbReference>
<dbReference type="InterPro" id="IPR015940">
    <property type="entry name" value="UBA"/>
</dbReference>
<evidence type="ECO:0000256" key="7">
    <source>
        <dbReference type="PROSITE-ProRule" id="PRU00104"/>
    </source>
</evidence>
<dbReference type="InterPro" id="IPR035983">
    <property type="entry name" value="Hect_E3_ubiquitin_ligase"/>
</dbReference>
<feature type="domain" description="UBA" evidence="9">
    <location>
        <begin position="1492"/>
        <end position="1533"/>
    </location>
</feature>
<comment type="caution">
    <text evidence="11">The sequence shown here is derived from an EMBL/GenBank/DDBJ whole genome shotgun (WGS) entry which is preliminary data.</text>
</comment>
<dbReference type="Pfam" id="PF06012">
    <property type="entry name" value="DUF908"/>
    <property type="match status" value="2"/>
</dbReference>
<comment type="catalytic activity">
    <reaction evidence="1">
        <text>S-ubiquitinyl-[E2 ubiquitin-conjugating enzyme]-L-cysteine + [acceptor protein]-L-lysine = [E2 ubiquitin-conjugating enzyme]-L-cysteine + N(6)-ubiquitinyl-[acceptor protein]-L-lysine.</text>
        <dbReference type="EC" id="2.3.2.26"/>
    </reaction>
</comment>
<dbReference type="Pfam" id="PF00632">
    <property type="entry name" value="HECT"/>
    <property type="match status" value="1"/>
</dbReference>
<dbReference type="InterPro" id="IPR009060">
    <property type="entry name" value="UBA-like_sf"/>
</dbReference>
<dbReference type="FunFam" id="3.90.1750.10:FF:000003">
    <property type="entry name" value="E3 ubiquitin-protein ligase UPL1"/>
    <property type="match status" value="1"/>
</dbReference>
<feature type="compositionally biased region" description="Acidic residues" evidence="8">
    <location>
        <begin position="1478"/>
        <end position="1491"/>
    </location>
</feature>
<dbReference type="FunFam" id="3.30.2410.10:FF:000009">
    <property type="entry name" value="Probable E3 ubiquitin-protein ligase HECTD2"/>
    <property type="match status" value="1"/>
</dbReference>
<sequence>MPTILASGTGYPAQNLDDDVFQNVFDELQAVKLPLVEGSLEKLVNLLQPVHQRSLEQQIDLHCWIHQLNVIDAALESILVKHSRSILLVPSEDPKREYVKNLEDTLDVPQEVMSYLLVLLSFTETILRNATGKSIYQSTSILLELLAASSEDIVDVALAALQALALPPALHKQQAPEPSVHATSLHQLPLHRVVACARGWGTRALGLGLETTVLTDEQESLPAEAGEVHFKYYNPDLQEIVLTGKDILVDRQFDDSNKRRKVTSVKSTAELFFSCPQVPKERQFALLSDIRLAKSFHCRDSRIKAVERRLRALIIMLHSHPSQDAITNYFSAQPELCAEVVDLIRPTVSGAHVAPHPTVENLLQNVIPYEVRLLAVEALAALVLRRDGLTNGALTGTTRLSSVLIELGVGKGQYLGVLPTLIRYSLSCLHTTEVPPTSPPENESLEIGMAFLEATALTSSRVPRKFQVEQALAFIDSILTLTSAVVATPAGTSALVDCGIIPTLLTTVSVDPVHTLKELGVENDVRISCMLRYVISQAVQLLEGAFVTHGNALLTFHELSGLDVVMKVLSREIEFTGVPIISYVDPDGNSEMVLVENSVRIRSSQQVLLFTLLTCLNVVFQPESTSAAMSGTTLPGGAEIRKPVLKKALIAILDNVEVFGGNLVALVSAMLTEILNSDPHCVNHVHKSGLADAFINMIMRTTESGDPSIPAVSELIMAIPNVLAAFSLTEDGAKAVKSKNPFPALLRVLYHPAYAMPRSRCLLNEMTAVIGTGLDEVMRHVDRLRPQILQAISEAMNRVVLFADELTVLEDGYRHEEKDVEEMRTCLIQYVMNFSQLLEQILHNEDHCEAFVEAGGLDALLKIFPASMPSGLQFLSHVSGMSSPSLGTLHHSKLEEALSVTLKSLYVRYDTLKLVRKIGAVAKSYLDDFDRCRQTLLSDVGCSVIESFPEEPYLVGKEPLPLDQARHLSKYLRHVAQIQWITNIVAMAIKAASQRSQDMTGWSRSEREWKKEISSSYFENILSRIAEFHRLTLFDVCRVRTEEWFEANEVNRLTLRVNARRYKLRIVCPEGAVLRDGMEIDSCANVGNMEMGEVVVADDRCINSSGIMRYRTNRGWVSEMTRGHGREPIAEVLSIWDESSAHGECDDDVKDLTEPRKRVEAGVPDLKTVAVGVLARGQAGYAELFSSLSRLVTQGIRTLQVRAVSFDEGTVGAHIAWTTGILAENVKTALSLPPVVKCIRGKEGTLEIGSGGIAMYLSCIVNHIYACLFEDRRERRAINFPLLVNLIASCDSSATSDDTQLNMFDAIRLVLDHGFSDFASKRKVIEENSSGEQRLVSRSVAASFPPVVTLLRKLISTPVSSSPAASIMSRMNWKDAATLIHVGDLNRFQPEGGGSSPFFRPESVARSLQLSISNIVKGCWLDNRLCQTPSFITHPITGLVGDILICLEDAVKKKAPVDQQGQAHSSRRSISSDIDPMQNDEETATEDAETFEASEEAINRLMEMGFTRDHALDAIESIRSNRVDLAMEYALSNFPPSPRTVERRRAERLERAQALPDSHRTDRVEAEGGDRTSEVENPESIEKSELESKLSKPPFKDVEWERLNDALMSWADDIPQVACKLLHSSRNSVNIRGKTTGDGEGEAITVVVTSFLLDFCHKYPEKRDLVLNSILGDLCGKIRPKEGADMSPHRIDKDDESCVASLCHATVLFIRALPRTRLSVLKLNIVSDLVACVSVYLESRDPGERSTPAWMTPSLLLLDIMAQPSAALSGDQHEVGNAEVEIDFHRVHKDHKDRLAELSHTADSVFSLINGHDGSLDAQKSTSSNNHEKSDTDLENADKRRSATRNASLASLPAFFPLLPSSLLQSCVAICRRLLVDFPQDNALSPGLAQASLLLLLRLCHFSDISAQFLRCGIVEAILKLPQEARFTGNSGLVTLVLRRLMEDETSLQMAMENEIRAAIAKLSKKSNTDQKSFPLRSLLDSVTPLLYRDPDSFLKALALCVEVDHDQGESGQVRIRMIEGKTRRSRVEFFAAVEKADKEEIVVGNDIQSNKESPPSKIRMLPAKSSKRNSISKKTPQREKSDHKQVHVSKDTPTSFIVCLVVDSVIEMAANEATLSSKNENTTFLWAADLLQILADLILAIPTCASVVYNYRLNRAKKVAVQLTHALHGCPAPSKSFISFIFHNLLPQDRWAIRNDHDLWNRKKDDKVEPLLIKEKKARAFRVLKVSQTASRVLAALVARPGEGRKRVVADLVFCLSGGQLGHGPMSPTQSLGRTTLATSELSALQAWGELCLGFAAPRSNGRNLEGSVSLSMETIKVMLDYGMAHALLYALKRVNLSHPMASSTCSMLLHPFEILTRPTVTSALYELVKKESIMAEEVKITTAENLNDEQQANVLRTREYIPEINERGDGHFDVMVDASELIENDTADHMDEDVEPSVDDDVEEESSIESSNSSASDESDDSGMEEDEDEEEEEEDDEDDDEEEDDELSEMDESSRDESNALDYEEQWAVDYGENYNGGNENDGDGMAYDEVDGGGAEGIEHELEDGWTRIESTGFGGMLMGSRVARRSSDTRQGGAIDATEAMIGTLLRDTDISAEALAEIEGSLGIRIMTGNRSLRTAIANGARIRVVDEAQSISLERRNDLTGTLPHVHQRSRPEVGYSAFGRGGHWGEASSMEYIYGGPSVTSGSRNYDLVPSQEPYDEANANALINLTQLDLQLFPGGPASATNARTQLSLHPLLCGVDLPPMNSLVSDLLPHGVRATRRGQMATRRAGDWSNASFPSGGYLVSTSNGNIVRSSRTNLGNPFAGMGEGNTSRPIGWTDDGLPLDASAQDFSSVFERALREASDESRPLQQQAATMNSSEVDMDTNSTEPVLGPDPLPANTHLEAELHSNGANEHESVNSEGDHVASSLEAGLRLSPSDEQIALSVERPSSDPESAERQSDDHALAESMEHEPEGDTINAPAVEESSLRVTVATTDTDNVETDRTIPIHAENSNGLVCPPGFDPEVFNSLPVEMQHDCVSQYNATQELEMQLRESTLDPSVLAELPEDIRRDIIEQDRIERERARQQIEGDGVADPSHAEEMDTASFIASLAPGLREEVLLTADSSVLSSLPPDVVAEAQVLRERASGLRDGRLFAENVDGAQQGNAVGGDGTDSSRLAVTGRGTVSELPSQKKRQRTGKFKVEKDLDDTVYLPSSLFSPVCKSDVKLFIKLFFLVSPIRPQRLMQKVIQNFCSIPSLREFFLTAFLALLNANPARLSAAVEQFSSTYLPSDQWRRAMDDLFRDSSKIPPETLLGATPDAFEGESFNASMAASLLRHRHGFNNSTSVAANLPSVLQFNDTTLPPIVVTRLLETVTQLCKNSPRYCLQTLLPWDELVEKTPLEQFIGLLRNQAILKSSTNIELLLSILECAVSPFSHIARLPDEETNIPQRDLDAAETSGKVYVDIPRVEIPPSYLQLLCSILRMESCRDSAFGKVNTIVRRLCRVESNRGYVLSELASIAHGLGIDALRDLRSLKIRMEASLTQKKPQESTSADFQREETNQDTGVFNSITLSTSTNELKLLRVLQTLQALCSDGADEISRKTENVMFVTDELVHLLRQMEFGGLWEELSGCLTDIQVLEGVKSFEDLADKAGEDNEHNDENGNKAKQLRNSAAGLLTRFLPSVEAFFVANASVTRPVDIEGTEGLHSRQEIQLKDLVEGESVLLFVSRHKVLLNALVRNNPGLLDKALRCLVQVPRCRVFLDFDVKRQWFRSQVRRLRQQVSRRHGHQSLRLGIRRKYVFEDAYHQLRLRNAEEMRGRLHITFRDEEGIDAGGLSREFFAILAKEIFNPNYALFTATEDGCTFQPNPNSSINPDHLSYFRFVGRIVGKAVVDGFLLDAHFTRSLYKHMLGVEPTHEDMEAIDPDYYRNLKTILEYPLEDIGLDLTFSIEDHSFGRSQVIDLVPNGRKTPVVDENKEKYVKLVCQHRMTTAIKNQIKAYLDGFYELVSPELISIFTPRELELLISGMPDIDVDDLKANTDYVGWKATDEQIEWFWKIMFSLSRNEKAAFLQFVTGSSKVPLAGFAELQGMRGIQKFSIHKASGTKGALMSAHTCFNSLDLPVYESEDEMRTKFSYAINEGGSAFLFA</sequence>
<feature type="region of interest" description="Disordered" evidence="8">
    <location>
        <begin position="1550"/>
        <end position="1588"/>
    </location>
</feature>
<dbReference type="FunFam" id="3.30.2160.10:FF:000001">
    <property type="entry name" value="E3 ubiquitin-protein ligase NEDD4-like"/>
    <property type="match status" value="1"/>
</dbReference>
<organism evidence="11 12">
    <name type="scientific">Fistulifera solaris</name>
    <name type="common">Oleaginous diatom</name>
    <dbReference type="NCBI Taxonomy" id="1519565"/>
    <lineage>
        <taxon>Eukaryota</taxon>
        <taxon>Sar</taxon>
        <taxon>Stramenopiles</taxon>
        <taxon>Ochrophyta</taxon>
        <taxon>Bacillariophyta</taxon>
        <taxon>Bacillariophyceae</taxon>
        <taxon>Bacillariophycidae</taxon>
        <taxon>Naviculales</taxon>
        <taxon>Naviculaceae</taxon>
        <taxon>Fistulifera</taxon>
    </lineage>
</organism>
<reference evidence="11 12" key="1">
    <citation type="journal article" date="2015" name="Plant Cell">
        <title>Oil accumulation by the oleaginous diatom Fistulifera solaris as revealed by the genome and transcriptome.</title>
        <authorList>
            <person name="Tanaka T."/>
            <person name="Maeda Y."/>
            <person name="Veluchamy A."/>
            <person name="Tanaka M."/>
            <person name="Abida H."/>
            <person name="Marechal E."/>
            <person name="Bowler C."/>
            <person name="Muto M."/>
            <person name="Sunaga Y."/>
            <person name="Tanaka M."/>
            <person name="Yoshino T."/>
            <person name="Taniguchi T."/>
            <person name="Fukuda Y."/>
            <person name="Nemoto M."/>
            <person name="Matsumoto M."/>
            <person name="Wong P.S."/>
            <person name="Aburatani S."/>
            <person name="Fujibuchi W."/>
        </authorList>
    </citation>
    <scope>NUCLEOTIDE SEQUENCE [LARGE SCALE GENOMIC DNA]</scope>
    <source>
        <strain evidence="11 12">JPCC DA0580</strain>
    </source>
</reference>
<dbReference type="Pfam" id="PF00627">
    <property type="entry name" value="UBA"/>
    <property type="match status" value="1"/>
</dbReference>
<feature type="active site" description="Glycyl thioester intermediate" evidence="7">
    <location>
        <position position="4100"/>
    </location>
</feature>
<evidence type="ECO:0000256" key="2">
    <source>
        <dbReference type="ARBA" id="ARBA00004906"/>
    </source>
</evidence>
<feature type="compositionally biased region" description="Acidic residues" evidence="8">
    <location>
        <begin position="2524"/>
        <end position="2535"/>
    </location>
</feature>
<dbReference type="Gene3D" id="1.10.8.10">
    <property type="entry name" value="DNA helicase RuvA subunit, C-terminal domain"/>
    <property type="match status" value="1"/>
</dbReference>
<feature type="compositionally biased region" description="Basic and acidic residues" evidence="8">
    <location>
        <begin position="2935"/>
        <end position="2960"/>
    </location>
</feature>
<feature type="domain" description="HECT" evidence="10">
    <location>
        <begin position="3798"/>
        <end position="4133"/>
    </location>
</feature>
<keyword evidence="4 11" id="KW-0808">Transferase</keyword>
<protein>
    <recommendedName>
        <fullName evidence="3">HECT-type E3 ubiquitin transferase</fullName>
        <ecNumber evidence="3">2.3.2.26</ecNumber>
    </recommendedName>
</protein>
<accession>A0A1Z5KPP7</accession>
<gene>
    <name evidence="11" type="ORF">FisN_27Hh054</name>
</gene>
<dbReference type="SUPFAM" id="SSF56204">
    <property type="entry name" value="Hect, E3 ligase catalytic domain"/>
    <property type="match status" value="1"/>
</dbReference>
<feature type="region of interest" description="Disordered" evidence="8">
    <location>
        <begin position="1816"/>
        <end position="1842"/>
    </location>
</feature>
<dbReference type="Gene3D" id="3.30.2410.10">
    <property type="entry name" value="Hect, E3 ligase catalytic domain"/>
    <property type="match status" value="1"/>
</dbReference>
<feature type="compositionally biased region" description="Acidic residues" evidence="8">
    <location>
        <begin position="2459"/>
        <end position="2494"/>
    </location>
</feature>
<dbReference type="EC" id="2.3.2.26" evidence="3"/>
<evidence type="ECO:0000256" key="6">
    <source>
        <dbReference type="ARBA" id="ARBA00034494"/>
    </source>
</evidence>
<feature type="compositionally biased region" description="Polar residues" evidence="8">
    <location>
        <begin position="2854"/>
        <end position="2875"/>
    </location>
</feature>
<evidence type="ECO:0000259" key="10">
    <source>
        <dbReference type="PROSITE" id="PS50237"/>
    </source>
</evidence>
<dbReference type="PROSITE" id="PS50030">
    <property type="entry name" value="UBA"/>
    <property type="match status" value="1"/>
</dbReference>
<dbReference type="Proteomes" id="UP000198406">
    <property type="component" value="Unassembled WGS sequence"/>
</dbReference>
<feature type="region of interest" description="Disordered" evidence="8">
    <location>
        <begin position="2931"/>
        <end position="2967"/>
    </location>
</feature>
<dbReference type="SMART" id="SM00165">
    <property type="entry name" value="UBA"/>
    <property type="match status" value="1"/>
</dbReference>
<feature type="region of interest" description="Disordered" evidence="8">
    <location>
        <begin position="1455"/>
        <end position="1491"/>
    </location>
</feature>
<evidence type="ECO:0000313" key="12">
    <source>
        <dbReference type="Proteomes" id="UP000198406"/>
    </source>
</evidence>
<dbReference type="InterPro" id="IPR010309">
    <property type="entry name" value="E3_Ub_ligase_DUF908"/>
</dbReference>
<evidence type="ECO:0000256" key="1">
    <source>
        <dbReference type="ARBA" id="ARBA00000885"/>
    </source>
</evidence>
<dbReference type="InParanoid" id="A0A1Z5KPP7"/>
<dbReference type="SMART" id="SM00119">
    <property type="entry name" value="HECTc"/>
    <property type="match status" value="1"/>
</dbReference>